<dbReference type="GO" id="GO:0046872">
    <property type="term" value="F:metal ion binding"/>
    <property type="evidence" value="ECO:0007669"/>
    <property type="project" value="UniProtKB-KW"/>
</dbReference>
<dbReference type="InterPro" id="IPR057399">
    <property type="entry name" value="GRESAG4.1/3_peripasmic_1"/>
</dbReference>
<keyword evidence="9" id="KW-0547">Nucleotide-binding</keyword>
<evidence type="ECO:0000313" key="23">
    <source>
        <dbReference type="EMBL" id="AAZ11592.1"/>
    </source>
</evidence>
<reference evidence="23" key="2">
    <citation type="journal article" date="2005" name="Science">
        <title>Comparative genomics of trypanosomatid parasitic protozoa.</title>
        <authorList>
            <person name="El-Sayed N.M."/>
            <person name="Myler P.J."/>
            <person name="Blandin G."/>
            <person name="Berriman M."/>
            <person name="Crabtree J."/>
            <person name="Aggarwal G."/>
            <person name="Caler E."/>
            <person name="Renauld H."/>
            <person name="Worthey E.A."/>
            <person name="Hertz-Fowler C."/>
            <person name="Ghedin E."/>
            <person name="Peacock C."/>
            <person name="Bartholomeu D.C."/>
            <person name="Haas B.J."/>
            <person name="Tran A.N."/>
            <person name="Wortman J.R."/>
            <person name="Alsmark U.C."/>
            <person name="Angiuoli S."/>
            <person name="Anupama A."/>
            <person name="Badger J."/>
            <person name="Bringaud F."/>
            <person name="Cadag E."/>
            <person name="Carlton J.M."/>
            <person name="Cerqueira G.C."/>
            <person name="Creasy T."/>
            <person name="Delcher A.L."/>
            <person name="Djikeng A."/>
            <person name="Embley T.M."/>
            <person name="Hauser C."/>
            <person name="Ivens A.C."/>
            <person name="Kummerfeld S.K."/>
            <person name="Pereira-Leal J.B."/>
            <person name="Nilsson D."/>
            <person name="Peterson J."/>
            <person name="Salzberg S.L."/>
            <person name="Shallom J."/>
            <person name="Silva J.C."/>
            <person name="Sundaram J."/>
            <person name="Westenberger S."/>
            <person name="White O."/>
            <person name="Melville S.E."/>
            <person name="Donelson J.E."/>
            <person name="Andersson B."/>
            <person name="Stuart K.D."/>
            <person name="Hall N."/>
        </authorList>
    </citation>
    <scope>NUCLEOTIDE SEQUENCE</scope>
    <source>
        <strain evidence="23">927/4 GUTat10.1</strain>
    </source>
</reference>
<dbReference type="SUPFAM" id="SSF53822">
    <property type="entry name" value="Periplasmic binding protein-like I"/>
    <property type="match status" value="1"/>
</dbReference>
<evidence type="ECO:0000313" key="22">
    <source>
        <dbReference type="EMBL" id="AAX79603.1"/>
    </source>
</evidence>
<dbReference type="GeneID" id="3657656"/>
<keyword evidence="14 20" id="KW-0472">Membrane</keyword>
<dbReference type="InParanoid" id="Q581D6"/>
<evidence type="ECO:0000256" key="12">
    <source>
        <dbReference type="ARBA" id="ARBA00022989"/>
    </source>
</evidence>
<dbReference type="SMART" id="SM00044">
    <property type="entry name" value="CYCc"/>
    <property type="match status" value="1"/>
</dbReference>
<dbReference type="InterPro" id="IPR057398">
    <property type="entry name" value="GRESAG4.1/3_peripasmic_2"/>
</dbReference>
<dbReference type="EMBL" id="AC092199">
    <property type="protein sequence ID" value="AAX79603.1"/>
    <property type="molecule type" value="Genomic_DNA"/>
</dbReference>
<dbReference type="InterPro" id="IPR028082">
    <property type="entry name" value="Peripla_BP_I"/>
</dbReference>
<keyword evidence="12 20" id="KW-1133">Transmembrane helix</keyword>
<evidence type="ECO:0000313" key="24">
    <source>
        <dbReference type="Proteomes" id="UP000008524"/>
    </source>
</evidence>
<evidence type="ECO:0000256" key="20">
    <source>
        <dbReference type="SAM" id="Phobius"/>
    </source>
</evidence>
<dbReference type="eggNOG" id="KOG0618">
    <property type="taxonomic scope" value="Eukaryota"/>
</dbReference>
<keyword evidence="16" id="KW-0325">Glycoprotein</keyword>
<keyword evidence="7 20" id="KW-0812">Transmembrane</keyword>
<dbReference type="Gene3D" id="3.30.70.1230">
    <property type="entry name" value="Nucleotide cyclase"/>
    <property type="match status" value="1"/>
</dbReference>
<keyword evidence="24" id="KW-1185">Reference proteome</keyword>
<evidence type="ECO:0000256" key="1">
    <source>
        <dbReference type="ARBA" id="ARBA00001593"/>
    </source>
</evidence>
<comment type="cofactor">
    <cofactor evidence="2">
        <name>Mg(2+)</name>
        <dbReference type="ChEBI" id="CHEBI:18420"/>
    </cofactor>
</comment>
<dbReference type="FunFam" id="3.30.70.1230:FF:000022">
    <property type="entry name" value="Receptor-type adenylate cyclase GRESAG 4, putative"/>
    <property type="match status" value="1"/>
</dbReference>
<dbReference type="VEuPathDB" id="TriTrypDB:Tb927.6.200"/>
<feature type="transmembrane region" description="Helical" evidence="20">
    <location>
        <begin position="861"/>
        <end position="882"/>
    </location>
</feature>
<proteinExistence type="inferred from homology"/>
<dbReference type="GO" id="GO:0005524">
    <property type="term" value="F:ATP binding"/>
    <property type="evidence" value="ECO:0007669"/>
    <property type="project" value="UniProtKB-KW"/>
</dbReference>
<evidence type="ECO:0000256" key="18">
    <source>
        <dbReference type="ARBA" id="ARBA00032597"/>
    </source>
</evidence>
<dbReference type="FunFam" id="3.40.50.2300:FF:000162">
    <property type="entry name" value="Receptor-type adenylate cyclase GRESAG 4, putative"/>
    <property type="match status" value="1"/>
</dbReference>
<keyword evidence="8" id="KW-0479">Metal-binding</keyword>
<dbReference type="PROSITE" id="PS50125">
    <property type="entry name" value="GUANYLATE_CYCLASE_2"/>
    <property type="match status" value="1"/>
</dbReference>
<comment type="subcellular location">
    <subcellularLocation>
        <location evidence="4">Membrane</location>
        <topology evidence="4">Multi-pass membrane protein</topology>
    </subcellularLocation>
</comment>
<reference evidence="23 24" key="3">
    <citation type="journal article" date="2005" name="Science">
        <title>The genome of the African trypanosome Trypanosoma brucei.</title>
        <authorList>
            <person name="Berriman M."/>
            <person name="Ghedin E."/>
            <person name="Hertz-Fowler C."/>
            <person name="Blandin G."/>
            <person name="Renauld H."/>
            <person name="Bartholomeu D.C."/>
            <person name="Lennard N.J."/>
            <person name="Caler E."/>
            <person name="Hamlin N.E."/>
            <person name="Haas B."/>
            <person name="Bohme U."/>
            <person name="Hannick L."/>
            <person name="Aslett M.A."/>
            <person name="Shallom J."/>
            <person name="Marcello L."/>
            <person name="Hou L."/>
            <person name="Wickstead B."/>
            <person name="Alsmark U.C."/>
            <person name="Arrowsmith C."/>
            <person name="Atkin R.J."/>
            <person name="Barron A.J."/>
            <person name="Bringaud F."/>
            <person name="Brooks K."/>
            <person name="Carrington M."/>
            <person name="Cherevach I."/>
            <person name="Chillingworth T.J."/>
            <person name="Churcher C."/>
            <person name="Clark L.N."/>
            <person name="Corton C.H."/>
            <person name="Cronin A."/>
            <person name="Davies R.M."/>
            <person name="Doggett J."/>
            <person name="Djikeng A."/>
            <person name="Feldblyum T."/>
            <person name="Field M.C."/>
            <person name="Fraser A."/>
            <person name="Goodhead I."/>
            <person name="Hance Z."/>
            <person name="Harper D."/>
            <person name="Harris B.R."/>
            <person name="Hauser H."/>
            <person name="Hostetler J."/>
            <person name="Ivens A."/>
            <person name="Jagels K."/>
            <person name="Johnson D."/>
            <person name="Johnson J."/>
            <person name="Jones K."/>
            <person name="Kerhornou A.X."/>
            <person name="Koo H."/>
            <person name="Larke N."/>
            <person name="Landfear S."/>
            <person name="Larkin C."/>
            <person name="Leech V."/>
            <person name="Line A."/>
            <person name="Lord A."/>
            <person name="Macleod A."/>
            <person name="Mooney P.J."/>
            <person name="Moule S."/>
            <person name="Martin D.M."/>
            <person name="Morgan G.W."/>
            <person name="Mungall K."/>
            <person name="Norbertczak H."/>
            <person name="Ormond D."/>
            <person name="Pai G."/>
            <person name="Peacock C.S."/>
            <person name="Peterson J."/>
            <person name="Quail M.A."/>
            <person name="Rabbinowitsch E."/>
            <person name="Rajandream M.A."/>
            <person name="Reitter C."/>
            <person name="Salzberg S.L."/>
            <person name="Sanders M."/>
            <person name="Schobel S."/>
            <person name="Sharp S."/>
            <person name="Simmonds M."/>
            <person name="Simpson A.J."/>
            <person name="Tallon L."/>
            <person name="Turner C.M."/>
            <person name="Tait A."/>
            <person name="Tivey A.R."/>
            <person name="Van Aken S."/>
            <person name="Walker D."/>
            <person name="Wanless D."/>
            <person name="Wang S."/>
            <person name="White B."/>
            <person name="White O."/>
            <person name="Whitehead S."/>
            <person name="Woodward J."/>
            <person name="Wortman J."/>
            <person name="Adams M.D."/>
            <person name="Embley T.M."/>
            <person name="Gull K."/>
            <person name="Ullu E."/>
            <person name="Barry J.D."/>
            <person name="Fairlamb A.H."/>
            <person name="Opperdoes F."/>
            <person name="Barrell B.G."/>
            <person name="Donelson J.E."/>
            <person name="Hall N."/>
            <person name="Fraser C.M."/>
            <person name="Melville S.E."/>
            <person name="El-Sayed N.M."/>
        </authorList>
    </citation>
    <scope>NUCLEOTIDE SEQUENCE [LARGE SCALE GENOMIC DNA]</scope>
    <source>
        <strain evidence="23 24">927/4 GUTat10.1</strain>
    </source>
</reference>
<dbReference type="Pfam" id="PF25495">
    <property type="entry name" value="Peripla_BP_A-cyclase_1"/>
    <property type="match status" value="1"/>
</dbReference>
<dbReference type="PANTHER" id="PTHR43081:SF1">
    <property type="entry name" value="ADENYLATE CYCLASE, TERMINAL-DIFFERENTIATION SPECIFIC"/>
    <property type="match status" value="1"/>
</dbReference>
<keyword evidence="13" id="KW-0115">cAMP biosynthesis</keyword>
<evidence type="ECO:0000256" key="15">
    <source>
        <dbReference type="ARBA" id="ARBA00023170"/>
    </source>
</evidence>
<name>Q581D6_TRYB2</name>
<evidence type="ECO:0000256" key="4">
    <source>
        <dbReference type="ARBA" id="ARBA00004141"/>
    </source>
</evidence>
<feature type="domain" description="Guanylate cyclase" evidence="21">
    <location>
        <begin position="904"/>
        <end position="1058"/>
    </location>
</feature>
<comment type="function">
    <text evidence="3">Could act as a receptor for an unknown ligand.</text>
</comment>
<dbReference type="GO" id="GO:0035556">
    <property type="term" value="P:intracellular signal transduction"/>
    <property type="evidence" value="ECO:0000255"/>
    <property type="project" value="GeneDB"/>
</dbReference>
<protein>
    <recommendedName>
        <fullName evidence="6">adenylate cyclase</fullName>
        <ecNumber evidence="6">4.6.1.1</ecNumber>
    </recommendedName>
    <alternativeName>
        <fullName evidence="18">ATP pyrophosphate-lyase</fullName>
    </alternativeName>
    <alternativeName>
        <fullName evidence="19">Adenylyl cyclase</fullName>
    </alternativeName>
</protein>
<evidence type="ECO:0000256" key="6">
    <source>
        <dbReference type="ARBA" id="ARBA00012201"/>
    </source>
</evidence>
<dbReference type="InterPro" id="IPR029787">
    <property type="entry name" value="Nucleotide_cyclase"/>
</dbReference>
<dbReference type="GO" id="GO:0004016">
    <property type="term" value="F:adenylate cyclase activity"/>
    <property type="evidence" value="ECO:0000255"/>
    <property type="project" value="GeneDB"/>
</dbReference>
<comment type="catalytic activity">
    <reaction evidence="1">
        <text>ATP = 3',5'-cyclic AMP + diphosphate</text>
        <dbReference type="Rhea" id="RHEA:15389"/>
        <dbReference type="ChEBI" id="CHEBI:30616"/>
        <dbReference type="ChEBI" id="CHEBI:33019"/>
        <dbReference type="ChEBI" id="CHEBI:58165"/>
        <dbReference type="EC" id="4.6.1.1"/>
    </reaction>
</comment>
<evidence type="ECO:0000256" key="13">
    <source>
        <dbReference type="ARBA" id="ARBA00022998"/>
    </source>
</evidence>
<evidence type="ECO:0000256" key="11">
    <source>
        <dbReference type="ARBA" id="ARBA00022842"/>
    </source>
</evidence>
<dbReference type="Gene3D" id="3.40.50.2300">
    <property type="match status" value="2"/>
</dbReference>
<dbReference type="KEGG" id="tbr:Tb927.6.200"/>
<evidence type="ECO:0000256" key="2">
    <source>
        <dbReference type="ARBA" id="ARBA00001946"/>
    </source>
</evidence>
<evidence type="ECO:0000256" key="16">
    <source>
        <dbReference type="ARBA" id="ARBA00023180"/>
    </source>
</evidence>
<keyword evidence="10" id="KW-0067">ATP-binding</keyword>
<dbReference type="EC" id="4.6.1.1" evidence="6"/>
<evidence type="ECO:0000256" key="5">
    <source>
        <dbReference type="ARBA" id="ARBA00005381"/>
    </source>
</evidence>
<comment type="similarity">
    <text evidence="5">Belongs to the adenylyl cyclase class-3 family.</text>
</comment>
<dbReference type="InterPro" id="IPR001054">
    <property type="entry name" value="A/G_cyclase"/>
</dbReference>
<evidence type="ECO:0000259" key="21">
    <source>
        <dbReference type="PROSITE" id="PS50125"/>
    </source>
</evidence>
<sequence length="1254" mass="139800">MCWQEGGGRGCVYPHGNCRRNLTARSPARRYSKYKHSPVITAMSLLHLLPLLLMWMPPVCADDSAVTVKVLSMMYNPDYTDNEINALNAGFDASLSAHSWKTGSNATISVIRPPSPNATIEDIFQQGMNQSEDKLLVVFGSLGTDHVSWVRDKLNENDLVGLAPVAYSSEVRGWNPHLYFISVEPNAELLALIRYAVVYLRVPRIGMMHVKSSTASMGPYEFAVQILEMMGRELCGMFVVKESENQNISEDDLNVRWRQFVATRPQAILLFSSLVDGSITWFIKKVAQDNRTANAYLLSTSLQQGPLINMWREALALANRTFTPGQLITTGTVPLANDTRFSLIRHFQRDVNNYLKTKSDWKGFAKPDHYLEDDNAGEMMVYGWLAGEVLFQALNNAPQLTNRTSFRESLYKQRRYVIDDLVVGDFGGECDEAVALQGAMCECNQGGNLVYMKSIVNGFRPAPLREGFLTWGVSECSSANVQVSAPLSGLFLLLADNEVALRASRKWFLGAEAHSKKVDDIDNRIFFHPLTVSSENVTQSLEQVRDNRDVSAVFGIMPGGLLDRKDLMFISPMALGPRMNWFRRNVIHILPLLAQQLYVLAVYLSNTSSRGVNAFIRSAHAMKVEDALHKSLDTFGVPLDSSKTLGDGDPIASYLSGDGDVFTIGLTLTDVAVVARHLQTHRRARVFIPFNDLAMYYDEFVVAFNASKESIASSERLLFATSFPHWAEKDTKSDVVASFHRIVNESHWDPLTFLGFVTTRLLQVILPNMKKVNAELLADRIYTESNIKVDDMRFGPFSDVECVSGTSVSANECASNFGATNISVWSMARVLNSSVPILQRGMTPSMDYAILQEGQLTRSQIAGIIAGCVVGLILFIVLGVLLRITLRNARDNNLAPKEQTDPVTLIFTDIESSTALWAAHPELMPDAVATHHYLIRSLIGRYKCYEVKTVGDSFMIASKSPFAAVQLAQELQLRFLHHDWGTNALDESYWEFEQQRAEEDEKYTPPTARLDPEVYSRLWNGLRVRVGIHTGLCDIRHDEVTKGYDYYGRTPNMAARTESVANGGQVLMTHEVYLSLSAEEREQIDVTALGDVALRGVNDPVEMYQLNAVPGRNFAALRLDREFFDEDEDGTTTSTSDHSSSRAELSESAQSILNSLQSVFRTFKAAQRGNLLASLCERWRVPLPREAAFEWDDAYCEEVVRRIAVKVGRVADRSAQSGSSEASVSTEEGSIIIVPFVGSHFREGHFGCPLPSLH</sequence>
<evidence type="ECO:0000256" key="7">
    <source>
        <dbReference type="ARBA" id="ARBA00022692"/>
    </source>
</evidence>
<dbReference type="PANTHER" id="PTHR43081">
    <property type="entry name" value="ADENYLATE CYCLASE, TERMINAL-DIFFERENTIATION SPECIFIC-RELATED"/>
    <property type="match status" value="1"/>
</dbReference>
<dbReference type="AlphaFoldDB" id="Q581D6"/>
<reference evidence="23" key="5">
    <citation type="submission" date="2005-04" db="EMBL/GenBank/DDBJ databases">
        <title>Sequencing, closure, and annotation of Trypanosoma brucei chromosomes 2 through 8.</title>
        <authorList>
            <person name="Ghedin E."/>
            <person name="Blandin G."/>
            <person name="Bartholomeu D."/>
            <person name="Caler E."/>
            <person name="Haas B."/>
            <person name="Hannick L."/>
            <person name="Shallom J."/>
            <person name="Hou L."/>
            <person name="Djikeng A."/>
            <person name="Feldblyum T."/>
            <person name="Hostetler J."/>
            <person name="Johnson J."/>
            <person name="Jones K."/>
            <person name="Koo H.L."/>
            <person name="Larkin C."/>
            <person name="Pai G."/>
            <person name="Peterson J."/>
            <person name="Khalak H.G."/>
            <person name="Salzberg S."/>
            <person name="Simpson A.J."/>
            <person name="Tallon L."/>
            <person name="Van Aken S."/>
            <person name="Wanless D."/>
            <person name="White O."/>
            <person name="Wortman J."/>
            <person name="Fraser C.M."/>
            <person name="El-Sayed N.M.A."/>
        </authorList>
    </citation>
    <scope>NUCLEOTIDE SEQUENCE</scope>
    <source>
        <strain evidence="23">927/4 GUTat10.1</strain>
    </source>
</reference>
<keyword evidence="11" id="KW-0460">Magnesium</keyword>
<evidence type="ECO:0000256" key="10">
    <source>
        <dbReference type="ARBA" id="ARBA00022840"/>
    </source>
</evidence>
<dbReference type="SUPFAM" id="SSF55073">
    <property type="entry name" value="Nucleotide cyclase"/>
    <property type="match status" value="1"/>
</dbReference>
<organism evidence="22 24">
    <name type="scientific">Trypanosoma brucei brucei (strain 927/4 GUTat10.1)</name>
    <dbReference type="NCBI Taxonomy" id="185431"/>
    <lineage>
        <taxon>Eukaryota</taxon>
        <taxon>Discoba</taxon>
        <taxon>Euglenozoa</taxon>
        <taxon>Kinetoplastea</taxon>
        <taxon>Metakinetoplastina</taxon>
        <taxon>Trypanosomatida</taxon>
        <taxon>Trypanosomatidae</taxon>
        <taxon>Trypanosoma</taxon>
    </lineage>
</organism>
<reference evidence="22" key="4">
    <citation type="submission" date="2005-04" db="EMBL/GenBank/DDBJ databases">
        <title>.</title>
        <authorList>
            <person name="Ghedin E."/>
            <person name="Blandin G."/>
            <person name="Bartholomeu D."/>
            <person name="Caler E."/>
            <person name="Haas B."/>
            <person name="Hannick L."/>
            <person name="Shallom J."/>
            <person name="Hou L."/>
            <person name="Djikeng A."/>
            <person name="Feldblyum T."/>
            <person name="Hostetler J."/>
            <person name="Johnson J."/>
            <person name="Jones K."/>
            <person name="Koo H.L."/>
            <person name="Larkin C."/>
            <person name="Pai G."/>
            <person name="Peterson J."/>
            <person name="Khalak H.G."/>
            <person name="Salzberg S."/>
            <person name="Simpson A.J."/>
            <person name="Tallon L."/>
            <person name="Van Aken S."/>
            <person name="Wanless D."/>
            <person name="White O."/>
            <person name="Wortman J."/>
            <person name="Fraser C.M."/>
            <person name="El-Sayed N.M.A."/>
        </authorList>
    </citation>
    <scope>NUCLEOTIDE SEQUENCE</scope>
    <source>
        <strain evidence="22">GUTat10.1</strain>
    </source>
</reference>
<dbReference type="Pfam" id="PF00211">
    <property type="entry name" value="Guanylate_cyc"/>
    <property type="match status" value="1"/>
</dbReference>
<evidence type="ECO:0000256" key="14">
    <source>
        <dbReference type="ARBA" id="ARBA00023136"/>
    </source>
</evidence>
<dbReference type="GO" id="GO:0016020">
    <property type="term" value="C:membrane"/>
    <property type="evidence" value="ECO:0007669"/>
    <property type="project" value="UniProtKB-SubCell"/>
</dbReference>
<evidence type="ECO:0000256" key="3">
    <source>
        <dbReference type="ARBA" id="ARBA00002708"/>
    </source>
</evidence>
<evidence type="ECO:0000256" key="9">
    <source>
        <dbReference type="ARBA" id="ARBA00022741"/>
    </source>
</evidence>
<evidence type="ECO:0000256" key="17">
    <source>
        <dbReference type="ARBA" id="ARBA00023239"/>
    </source>
</evidence>
<dbReference type="EMBL" id="CP000069">
    <property type="protein sequence ID" value="AAZ11592.1"/>
    <property type="molecule type" value="Genomic_DNA"/>
</dbReference>
<dbReference type="RefSeq" id="XP_845151.1">
    <property type="nucleotide sequence ID" value="XM_840058.1"/>
</dbReference>
<dbReference type="GO" id="GO:0006171">
    <property type="term" value="P:cAMP biosynthetic process"/>
    <property type="evidence" value="ECO:0000318"/>
    <property type="project" value="GO_Central"/>
</dbReference>
<dbReference type="PaxDb" id="5691-AAZ11592"/>
<gene>
    <name evidence="23" type="primary">Tb06.28F21.890</name>
    <name evidence="22" type="ORF">Tb927.6.200</name>
</gene>
<dbReference type="Pfam" id="PF25493">
    <property type="entry name" value="Peripla_BP_A-cyclase"/>
    <property type="match status" value="1"/>
</dbReference>
<accession>Q581D6</accession>
<dbReference type="CDD" id="cd07556">
    <property type="entry name" value="Nucleotidyl_cyc_III"/>
    <property type="match status" value="1"/>
</dbReference>
<accession>D6XHB3</accession>
<dbReference type="OrthoDB" id="260718at2759"/>
<dbReference type="Proteomes" id="UP000008524">
    <property type="component" value="Chromosome 6"/>
</dbReference>
<dbReference type="STRING" id="185431.Q581D6"/>
<evidence type="ECO:0000256" key="19">
    <source>
        <dbReference type="ARBA" id="ARBA00032637"/>
    </source>
</evidence>
<keyword evidence="17 22" id="KW-0456">Lyase</keyword>
<dbReference type="InterPro" id="IPR050697">
    <property type="entry name" value="Adenylyl/Guanylyl_Cyclase_3/4"/>
</dbReference>
<keyword evidence="15 22" id="KW-0675">Receptor</keyword>
<reference evidence="22" key="1">
    <citation type="submission" date="2001-06" db="EMBL/GenBank/DDBJ databases">
        <authorList>
            <person name="El-Sayed N.M."/>
            <person name="Khalak H."/>
            <person name="Adams M.D."/>
        </authorList>
    </citation>
    <scope>NUCLEOTIDE SEQUENCE</scope>
    <source>
        <strain evidence="22">GUTat10.1</strain>
    </source>
</reference>
<evidence type="ECO:0000256" key="8">
    <source>
        <dbReference type="ARBA" id="ARBA00022723"/>
    </source>
</evidence>